<gene>
    <name evidence="2" type="ORF">AMEX_G25215</name>
</gene>
<keyword evidence="1" id="KW-1133">Transmembrane helix</keyword>
<dbReference type="AlphaFoldDB" id="A0A8T2KPQ1"/>
<feature type="transmembrane region" description="Helical" evidence="1">
    <location>
        <begin position="171"/>
        <end position="194"/>
    </location>
</feature>
<evidence type="ECO:0000313" key="2">
    <source>
        <dbReference type="EMBL" id="KAG9261630.1"/>
    </source>
</evidence>
<proteinExistence type="predicted"/>
<comment type="caution">
    <text evidence="2">The sequence shown here is derived from an EMBL/GenBank/DDBJ whole genome shotgun (WGS) entry which is preliminary data.</text>
</comment>
<keyword evidence="1" id="KW-0812">Transmembrane</keyword>
<dbReference type="Proteomes" id="UP000752171">
    <property type="component" value="Unassembled WGS sequence"/>
</dbReference>
<evidence type="ECO:0008006" key="4">
    <source>
        <dbReference type="Google" id="ProtNLM"/>
    </source>
</evidence>
<evidence type="ECO:0000256" key="1">
    <source>
        <dbReference type="SAM" id="Phobius"/>
    </source>
</evidence>
<dbReference type="Gene3D" id="2.60.40.10">
    <property type="entry name" value="Immunoglobulins"/>
    <property type="match status" value="1"/>
</dbReference>
<dbReference type="InterPro" id="IPR013783">
    <property type="entry name" value="Ig-like_fold"/>
</dbReference>
<evidence type="ECO:0000313" key="3">
    <source>
        <dbReference type="Proteomes" id="UP000752171"/>
    </source>
</evidence>
<sequence>MIHDQYLKGDLSLIIRADYSERDWYTCECDRRDICDVRLQIETVTSNVEIQPGESLLLERKISDPVEVIYNRTGSAAGSSGQICTVDGESLQCKREYNERTSLLSVLELRDMNVSDSGVYTVRDIRNKEDILIYTVTVTELQQSRICKERYKDGYGAGREDGYGAGYQKGLGVGGVIFVIIGLAVGVILGVYVVPRVLHLIGTREQTEQPVDMGAAAALNQDSAT</sequence>
<accession>A0A8T2KPQ1</accession>
<protein>
    <recommendedName>
        <fullName evidence="4">Immunoglobulin subtype domain-containing protein</fullName>
    </recommendedName>
</protein>
<organism evidence="2 3">
    <name type="scientific">Astyanax mexicanus</name>
    <name type="common">Blind cave fish</name>
    <name type="synonym">Astyanax fasciatus mexicanus</name>
    <dbReference type="NCBI Taxonomy" id="7994"/>
    <lineage>
        <taxon>Eukaryota</taxon>
        <taxon>Metazoa</taxon>
        <taxon>Chordata</taxon>
        <taxon>Craniata</taxon>
        <taxon>Vertebrata</taxon>
        <taxon>Euteleostomi</taxon>
        <taxon>Actinopterygii</taxon>
        <taxon>Neopterygii</taxon>
        <taxon>Teleostei</taxon>
        <taxon>Ostariophysi</taxon>
        <taxon>Characiformes</taxon>
        <taxon>Characoidei</taxon>
        <taxon>Acestrorhamphidae</taxon>
        <taxon>Acestrorhamphinae</taxon>
        <taxon>Astyanax</taxon>
    </lineage>
</organism>
<keyword evidence="1" id="KW-0472">Membrane</keyword>
<reference evidence="2 3" key="1">
    <citation type="submission" date="2021-07" db="EMBL/GenBank/DDBJ databases">
        <authorList>
            <person name="Imarazene B."/>
            <person name="Zahm M."/>
            <person name="Klopp C."/>
            <person name="Cabau C."/>
            <person name="Beille S."/>
            <person name="Jouanno E."/>
            <person name="Castinel A."/>
            <person name="Lluch J."/>
            <person name="Gil L."/>
            <person name="Kuchtly C."/>
            <person name="Lopez Roques C."/>
            <person name="Donnadieu C."/>
            <person name="Parrinello H."/>
            <person name="Journot L."/>
            <person name="Du K."/>
            <person name="Schartl M."/>
            <person name="Retaux S."/>
            <person name="Guiguen Y."/>
        </authorList>
    </citation>
    <scope>NUCLEOTIDE SEQUENCE [LARGE SCALE GENOMIC DNA]</scope>
    <source>
        <strain evidence="2">Pach_M1</strain>
        <tissue evidence="2">Testis</tissue>
    </source>
</reference>
<dbReference type="EMBL" id="JAICCE010000022">
    <property type="protein sequence ID" value="KAG9261630.1"/>
    <property type="molecule type" value="Genomic_DNA"/>
</dbReference>
<name>A0A8T2KPQ1_ASTMX</name>